<keyword evidence="2" id="KW-1185">Reference proteome</keyword>
<dbReference type="RefSeq" id="WP_346152299.1">
    <property type="nucleotide sequence ID" value="NZ_BAAATE010000023.1"/>
</dbReference>
<dbReference type="EMBL" id="BAAATE010000023">
    <property type="protein sequence ID" value="GAA2683038.1"/>
    <property type="molecule type" value="Genomic_DNA"/>
</dbReference>
<accession>A0ABN3SRJ9</accession>
<organism evidence="1 2">
    <name type="scientific">Nonomuraea recticatena</name>
    <dbReference type="NCBI Taxonomy" id="46178"/>
    <lineage>
        <taxon>Bacteria</taxon>
        <taxon>Bacillati</taxon>
        <taxon>Actinomycetota</taxon>
        <taxon>Actinomycetes</taxon>
        <taxon>Streptosporangiales</taxon>
        <taxon>Streptosporangiaceae</taxon>
        <taxon>Nonomuraea</taxon>
    </lineage>
</organism>
<sequence length="65" mass="7253">MMVVERRGQVERHFLSSRGTAEPSEPAGELLLLREPGSSTRELQEQAMETWGLDRSTEIWGVPAG</sequence>
<protein>
    <submittedName>
        <fullName evidence="1">Uncharacterized protein</fullName>
    </submittedName>
</protein>
<name>A0ABN3SRJ9_9ACTN</name>
<dbReference type="Proteomes" id="UP001501666">
    <property type="component" value="Unassembled WGS sequence"/>
</dbReference>
<gene>
    <name evidence="1" type="ORF">GCM10010412_068590</name>
</gene>
<reference evidence="1 2" key="1">
    <citation type="journal article" date="2019" name="Int. J. Syst. Evol. Microbiol.">
        <title>The Global Catalogue of Microorganisms (GCM) 10K type strain sequencing project: providing services to taxonomists for standard genome sequencing and annotation.</title>
        <authorList>
            <consortium name="The Broad Institute Genomics Platform"/>
            <consortium name="The Broad Institute Genome Sequencing Center for Infectious Disease"/>
            <person name="Wu L."/>
            <person name="Ma J."/>
        </authorList>
    </citation>
    <scope>NUCLEOTIDE SEQUENCE [LARGE SCALE GENOMIC DNA]</scope>
    <source>
        <strain evidence="1 2">JCM 6835</strain>
    </source>
</reference>
<comment type="caution">
    <text evidence="1">The sequence shown here is derived from an EMBL/GenBank/DDBJ whole genome shotgun (WGS) entry which is preliminary data.</text>
</comment>
<proteinExistence type="predicted"/>
<evidence type="ECO:0000313" key="1">
    <source>
        <dbReference type="EMBL" id="GAA2683038.1"/>
    </source>
</evidence>
<evidence type="ECO:0000313" key="2">
    <source>
        <dbReference type="Proteomes" id="UP001501666"/>
    </source>
</evidence>